<feature type="region of interest" description="Disordered" evidence="9">
    <location>
        <begin position="1"/>
        <end position="61"/>
    </location>
</feature>
<evidence type="ECO:0000256" key="5">
    <source>
        <dbReference type="ARBA" id="ARBA00023002"/>
    </source>
</evidence>
<dbReference type="GO" id="GO:0006782">
    <property type="term" value="P:protoporphyrinogen IX biosynthetic process"/>
    <property type="evidence" value="ECO:0007669"/>
    <property type="project" value="UniProtKB-UniPathway"/>
</dbReference>
<evidence type="ECO:0000256" key="7">
    <source>
        <dbReference type="ARBA" id="ARBA00023244"/>
    </source>
</evidence>
<dbReference type="EC" id="1.3.3.3" evidence="4"/>
<evidence type="ECO:0000256" key="1">
    <source>
        <dbReference type="ARBA" id="ARBA00005168"/>
    </source>
</evidence>
<proteinExistence type="inferred from homology"/>
<keyword evidence="6" id="KW-0350">Heme biosynthesis</keyword>
<feature type="compositionally biased region" description="Low complexity" evidence="9">
    <location>
        <begin position="7"/>
        <end position="41"/>
    </location>
</feature>
<evidence type="ECO:0000256" key="9">
    <source>
        <dbReference type="SAM" id="MobiDB-lite"/>
    </source>
</evidence>
<dbReference type="Proteomes" id="UP000660262">
    <property type="component" value="Unassembled WGS sequence"/>
</dbReference>
<dbReference type="EMBL" id="BNJQ01000031">
    <property type="protein sequence ID" value="GHP10845.1"/>
    <property type="molecule type" value="Genomic_DNA"/>
</dbReference>
<dbReference type="NCBIfam" id="NF003727">
    <property type="entry name" value="PRK05330.1"/>
    <property type="match status" value="1"/>
</dbReference>
<dbReference type="GO" id="GO:0009570">
    <property type="term" value="C:chloroplast stroma"/>
    <property type="evidence" value="ECO:0007669"/>
    <property type="project" value="TreeGrafter"/>
</dbReference>
<comment type="caution">
    <text evidence="10">The sequence shown here is derived from an EMBL/GenBank/DDBJ whole genome shotgun (WGS) entry which is preliminary data.</text>
</comment>
<keyword evidence="5" id="KW-0560">Oxidoreductase</keyword>
<comment type="subunit">
    <text evidence="3">Homodimer.</text>
</comment>
<dbReference type="PANTHER" id="PTHR10755">
    <property type="entry name" value="COPROPORPHYRINOGEN III OXIDASE, MITOCHONDRIAL"/>
    <property type="match status" value="1"/>
</dbReference>
<evidence type="ECO:0000256" key="8">
    <source>
        <dbReference type="ARBA" id="ARBA00049102"/>
    </source>
</evidence>
<gene>
    <name evidence="10" type="ORF">PPROV_000957600</name>
</gene>
<dbReference type="GO" id="GO:0004109">
    <property type="term" value="F:coproporphyrinogen oxidase activity"/>
    <property type="evidence" value="ECO:0007669"/>
    <property type="project" value="UniProtKB-EC"/>
</dbReference>
<dbReference type="FunFam" id="3.40.1500.10:FF:000002">
    <property type="entry name" value="oxygen-dependent coproporphyrinogen-III oxidase, mitochondrial"/>
    <property type="match status" value="1"/>
</dbReference>
<dbReference type="AlphaFoldDB" id="A0A830HVR9"/>
<dbReference type="InterPro" id="IPR001260">
    <property type="entry name" value="Coprogen_oxidase_aer"/>
</dbReference>
<evidence type="ECO:0000256" key="2">
    <source>
        <dbReference type="ARBA" id="ARBA00010644"/>
    </source>
</evidence>
<dbReference type="Gene3D" id="3.40.1500.10">
    <property type="entry name" value="Coproporphyrinogen III oxidase, aerobic"/>
    <property type="match status" value="1"/>
</dbReference>
<feature type="compositionally biased region" description="Basic and acidic residues" evidence="9">
    <location>
        <begin position="42"/>
        <end position="60"/>
    </location>
</feature>
<evidence type="ECO:0000256" key="6">
    <source>
        <dbReference type="ARBA" id="ARBA00023133"/>
    </source>
</evidence>
<evidence type="ECO:0000313" key="11">
    <source>
        <dbReference type="Proteomes" id="UP000660262"/>
    </source>
</evidence>
<comment type="catalytic activity">
    <reaction evidence="8">
        <text>coproporphyrinogen III + O2 + 2 H(+) = protoporphyrinogen IX + 2 CO2 + 2 H2O</text>
        <dbReference type="Rhea" id="RHEA:18257"/>
        <dbReference type="ChEBI" id="CHEBI:15377"/>
        <dbReference type="ChEBI" id="CHEBI:15378"/>
        <dbReference type="ChEBI" id="CHEBI:15379"/>
        <dbReference type="ChEBI" id="CHEBI:16526"/>
        <dbReference type="ChEBI" id="CHEBI:57307"/>
        <dbReference type="ChEBI" id="CHEBI:57309"/>
        <dbReference type="EC" id="1.3.3.3"/>
    </reaction>
</comment>
<comment type="pathway">
    <text evidence="1">Porphyrin-containing compound metabolism; protoporphyrin-IX biosynthesis; protoporphyrinogen-IX from coproporphyrinogen-III (O2 route): step 1/1.</text>
</comment>
<comment type="similarity">
    <text evidence="2">Belongs to the aerobic coproporphyrinogen-III oxidase family.</text>
</comment>
<dbReference type="UniPathway" id="UPA00251">
    <property type="reaction ID" value="UER00322"/>
</dbReference>
<dbReference type="PRINTS" id="PR00073">
    <property type="entry name" value="COPRGNOXDASE"/>
</dbReference>
<keyword evidence="7" id="KW-0627">Porphyrin biosynthesis</keyword>
<accession>A0A830HVR9</accession>
<dbReference type="PIRSF" id="PIRSF000166">
    <property type="entry name" value="Coproporphyri_ox"/>
    <property type="match status" value="1"/>
</dbReference>
<dbReference type="Pfam" id="PF01218">
    <property type="entry name" value="Coprogen_oxidas"/>
    <property type="match status" value="1"/>
</dbReference>
<evidence type="ECO:0000256" key="3">
    <source>
        <dbReference type="ARBA" id="ARBA00011738"/>
    </source>
</evidence>
<evidence type="ECO:0000313" key="10">
    <source>
        <dbReference type="EMBL" id="GHP10845.1"/>
    </source>
</evidence>
<keyword evidence="11" id="KW-1185">Reference proteome</keyword>
<sequence>MATRFARTPTVGRSRVVVSPGSSRSSRSSRLLASTAKASAKTSDKKKTDTSKRPELEGHVAIDAPPASFVTEREGDEAKDSIRHKFEKLIRESQDSICAAITEVDGMEFREDAYTRPSGGGGITRVFQGGNVWEKAGVNVSVVYGLMPPEAYRAATGNDDAELNGEGFVPFFAAGISSVMHPHNPHAPTMHFNYRYFETEQWGGIPSQWWFGGGCDITPSYLYKDDMEHFHGTLKNVCDEHDEAYFPKFKQWADDYFMIKHRGERRGCGGIFFDDLNDKPKEELFEFSKQCQQSVVPAYVPLVEKHMNDEFTEDQKRWQQARRGRYVEFNLVYDRGTTFGLKTGGRIESILMSMPLTSRWEYDYVPEKGTPEWDLLDACQTPRDWV</sequence>
<dbReference type="SUPFAM" id="SSF102886">
    <property type="entry name" value="Coproporphyrinogen III oxidase"/>
    <property type="match status" value="1"/>
</dbReference>
<organism evidence="10 11">
    <name type="scientific">Pycnococcus provasolii</name>
    <dbReference type="NCBI Taxonomy" id="41880"/>
    <lineage>
        <taxon>Eukaryota</taxon>
        <taxon>Viridiplantae</taxon>
        <taxon>Chlorophyta</taxon>
        <taxon>Pseudoscourfieldiophyceae</taxon>
        <taxon>Pseudoscourfieldiales</taxon>
        <taxon>Pycnococcaceae</taxon>
        <taxon>Pycnococcus</taxon>
    </lineage>
</organism>
<dbReference type="InterPro" id="IPR036406">
    <property type="entry name" value="Coprogen_oxidase_aer_sf"/>
</dbReference>
<protein>
    <recommendedName>
        <fullName evidence="4">coproporphyrinogen oxidase</fullName>
        <ecNumber evidence="4">1.3.3.3</ecNumber>
    </recommendedName>
</protein>
<dbReference type="PANTHER" id="PTHR10755:SF0">
    <property type="entry name" value="OXYGEN-DEPENDENT COPROPORPHYRINOGEN-III OXIDASE, MITOCHONDRIAL"/>
    <property type="match status" value="1"/>
</dbReference>
<reference evidence="10" key="1">
    <citation type="submission" date="2020-10" db="EMBL/GenBank/DDBJ databases">
        <title>Unveiling of a novel bifunctional photoreceptor, Dualchrome1, isolated from a cosmopolitan green alga.</title>
        <authorList>
            <person name="Suzuki S."/>
            <person name="Kawachi M."/>
        </authorList>
    </citation>
    <scope>NUCLEOTIDE SEQUENCE</scope>
    <source>
        <strain evidence="10">NIES 2893</strain>
    </source>
</reference>
<dbReference type="OrthoDB" id="15318at2759"/>
<evidence type="ECO:0000256" key="4">
    <source>
        <dbReference type="ARBA" id="ARBA00012869"/>
    </source>
</evidence>
<name>A0A830HVR9_9CHLO</name>